<sequence length="510" mass="57225">MMKIIPFLVFFCSLSSVRGQNTAVPDTVEYARARAYANDFAEADRLLSLYTLTHNDINAYRLHAQVLYWMKAYSRAEAVYETALATYPDVPVVKLDYGRMLFELGRMKRAEDLLNDYLPHDPRHAETHMLLTYVDLWQGNSQAARNRIAQLRLWYPDNKDIETLAGTVYAQTGTTFRAGCSYRADDQPLRKVSYTLEAGRADTWWFSPVVRFRMDNFTVSTTTYTTQWLQAGNTVTLGRMGLTVQGSAGLFTARYPGKKNGTGAGDQAVSELTGSLQVTQKLTPSLFLELGGDRQPYQYTIASIQTPLLPYVAQASLRLNKADAWLGKAGYEVQQFRRTGRVTTAYGWLLAPLLTTKRVDLKAGYAITYTDADRSTFVPALSLNSILTNYRPDTPIRGVYDPYFSPANQLVNALLASARLRVVKGVELSAKANAGIWASAGNAYLYLDNGPGNTVVLNRDFGTMRYHPVVLEGDLRVTCSRHISLQASYTYSSLFFYKSHQASVDLKYHW</sequence>
<gene>
    <name evidence="1" type="ORF">GCM10023189_51620</name>
</gene>
<dbReference type="RefSeq" id="WP_345248543.1">
    <property type="nucleotide sequence ID" value="NZ_BAABHD010000082.1"/>
</dbReference>
<reference evidence="2" key="1">
    <citation type="journal article" date="2019" name="Int. J. Syst. Evol. Microbiol.">
        <title>The Global Catalogue of Microorganisms (GCM) 10K type strain sequencing project: providing services to taxonomists for standard genome sequencing and annotation.</title>
        <authorList>
            <consortium name="The Broad Institute Genomics Platform"/>
            <consortium name="The Broad Institute Genome Sequencing Center for Infectious Disease"/>
            <person name="Wu L."/>
            <person name="Ma J."/>
        </authorList>
    </citation>
    <scope>NUCLEOTIDE SEQUENCE [LARGE SCALE GENOMIC DNA]</scope>
    <source>
        <strain evidence="2">JCM 17927</strain>
    </source>
</reference>
<evidence type="ECO:0008006" key="3">
    <source>
        <dbReference type="Google" id="ProtNLM"/>
    </source>
</evidence>
<dbReference type="Gene3D" id="1.25.40.10">
    <property type="entry name" value="Tetratricopeptide repeat domain"/>
    <property type="match status" value="1"/>
</dbReference>
<protein>
    <recommendedName>
        <fullName evidence="3">Tetratricopeptide repeat protein</fullName>
    </recommendedName>
</protein>
<dbReference type="Pfam" id="PF14559">
    <property type="entry name" value="TPR_19"/>
    <property type="match status" value="1"/>
</dbReference>
<dbReference type="EMBL" id="BAABHD010000082">
    <property type="protein sequence ID" value="GAA4467616.1"/>
    <property type="molecule type" value="Genomic_DNA"/>
</dbReference>
<dbReference type="Proteomes" id="UP001501175">
    <property type="component" value="Unassembled WGS sequence"/>
</dbReference>
<accession>A0ABP8NII9</accession>
<keyword evidence="2" id="KW-1185">Reference proteome</keyword>
<dbReference type="SUPFAM" id="SSF48452">
    <property type="entry name" value="TPR-like"/>
    <property type="match status" value="1"/>
</dbReference>
<proteinExistence type="predicted"/>
<organism evidence="1 2">
    <name type="scientific">Nibrella saemangeumensis</name>
    <dbReference type="NCBI Taxonomy" id="1084526"/>
    <lineage>
        <taxon>Bacteria</taxon>
        <taxon>Pseudomonadati</taxon>
        <taxon>Bacteroidota</taxon>
        <taxon>Cytophagia</taxon>
        <taxon>Cytophagales</taxon>
        <taxon>Spirosomataceae</taxon>
        <taxon>Nibrella</taxon>
    </lineage>
</organism>
<name>A0ABP8NII9_9BACT</name>
<comment type="caution">
    <text evidence="1">The sequence shown here is derived from an EMBL/GenBank/DDBJ whole genome shotgun (WGS) entry which is preliminary data.</text>
</comment>
<evidence type="ECO:0000313" key="2">
    <source>
        <dbReference type="Proteomes" id="UP001501175"/>
    </source>
</evidence>
<dbReference type="InterPro" id="IPR011990">
    <property type="entry name" value="TPR-like_helical_dom_sf"/>
</dbReference>
<evidence type="ECO:0000313" key="1">
    <source>
        <dbReference type="EMBL" id="GAA4467616.1"/>
    </source>
</evidence>